<accession>A0A1R4H9S0</accession>
<dbReference type="InterPro" id="IPR012340">
    <property type="entry name" value="NA-bd_OB-fold"/>
</dbReference>
<dbReference type="AlphaFoldDB" id="A0A1R4H9S0"/>
<comment type="subcellular location">
    <subcellularLocation>
        <location evidence="4">Cytoplasm</location>
    </subcellularLocation>
</comment>
<evidence type="ECO:0000256" key="2">
    <source>
        <dbReference type="ARBA" id="ARBA00022540"/>
    </source>
</evidence>
<keyword evidence="2 4" id="KW-0396">Initiation factor</keyword>
<evidence type="ECO:0000313" key="8">
    <source>
        <dbReference type="Proteomes" id="UP000195667"/>
    </source>
</evidence>
<dbReference type="EMBL" id="FUKI01000105">
    <property type="protein sequence ID" value="SJM92620.1"/>
    <property type="molecule type" value="Genomic_DNA"/>
</dbReference>
<dbReference type="GO" id="GO:0019843">
    <property type="term" value="F:rRNA binding"/>
    <property type="evidence" value="ECO:0007669"/>
    <property type="project" value="UniProtKB-UniRule"/>
</dbReference>
<evidence type="ECO:0000256" key="1">
    <source>
        <dbReference type="ARBA" id="ARBA00010939"/>
    </source>
</evidence>
<dbReference type="InterPro" id="IPR006196">
    <property type="entry name" value="RNA-binding_domain_S1_IF1"/>
</dbReference>
<comment type="function">
    <text evidence="4">One of the essential components for the initiation of protein synthesis. Stabilizes the binding of IF-2 and IF-3 on the 30S subunit to which N-formylmethionyl-tRNA(fMet) subsequently binds. Helps modulate mRNA selection, yielding the 30S pre-initiation complex (PIC). Upon addition of the 50S ribosomal subunit IF-1, IF-2 and IF-3 are released leaving the mature 70S translation initiation complex.</text>
</comment>
<feature type="domain" description="S1-like" evidence="6">
    <location>
        <begin position="39"/>
        <end position="114"/>
    </location>
</feature>
<evidence type="ECO:0000259" key="6">
    <source>
        <dbReference type="PROSITE" id="PS50832"/>
    </source>
</evidence>
<protein>
    <recommendedName>
        <fullName evidence="4 5">Translation initiation factor IF-1</fullName>
    </recommendedName>
</protein>
<dbReference type="HAMAP" id="MF_00075">
    <property type="entry name" value="IF_1"/>
    <property type="match status" value="1"/>
</dbReference>
<dbReference type="GO" id="GO:0005829">
    <property type="term" value="C:cytosol"/>
    <property type="evidence" value="ECO:0007669"/>
    <property type="project" value="TreeGrafter"/>
</dbReference>
<keyword evidence="3 4" id="KW-0648">Protein biosynthesis</keyword>
<proteinExistence type="inferred from homology"/>
<keyword evidence="4" id="KW-0699">rRNA-binding</keyword>
<dbReference type="CDD" id="cd04451">
    <property type="entry name" value="S1_IF1"/>
    <property type="match status" value="1"/>
</dbReference>
<keyword evidence="4" id="KW-0694">RNA-binding</keyword>
<dbReference type="Pfam" id="PF01176">
    <property type="entry name" value="eIF-1a"/>
    <property type="match status" value="1"/>
</dbReference>
<evidence type="ECO:0000256" key="5">
    <source>
        <dbReference type="NCBIfam" id="TIGR00008"/>
    </source>
</evidence>
<dbReference type="Proteomes" id="UP000195667">
    <property type="component" value="Unassembled WGS sequence"/>
</dbReference>
<dbReference type="FunFam" id="2.40.50.140:FF:000002">
    <property type="entry name" value="Translation initiation factor IF-1"/>
    <property type="match status" value="1"/>
</dbReference>
<dbReference type="SUPFAM" id="SSF50249">
    <property type="entry name" value="Nucleic acid-binding proteins"/>
    <property type="match status" value="1"/>
</dbReference>
<dbReference type="GO" id="GO:0003743">
    <property type="term" value="F:translation initiation factor activity"/>
    <property type="evidence" value="ECO:0007669"/>
    <property type="project" value="UniProtKB-UniRule"/>
</dbReference>
<dbReference type="GO" id="GO:0043022">
    <property type="term" value="F:ribosome binding"/>
    <property type="evidence" value="ECO:0007669"/>
    <property type="project" value="UniProtKB-UniRule"/>
</dbReference>
<comment type="similarity">
    <text evidence="1 4">Belongs to the IF-1 family.</text>
</comment>
<dbReference type="PANTHER" id="PTHR33370:SF1">
    <property type="entry name" value="TRANSLATION INITIATION FACTOR IF-1, CHLOROPLASTIC"/>
    <property type="match status" value="1"/>
</dbReference>
<name>A0A1R4H9S0_9GAMM</name>
<dbReference type="InterPro" id="IPR003029">
    <property type="entry name" value="S1_domain"/>
</dbReference>
<dbReference type="InterPro" id="IPR004368">
    <property type="entry name" value="TIF_IF1"/>
</dbReference>
<dbReference type="Gene3D" id="2.40.50.140">
    <property type="entry name" value="Nucleic acid-binding proteins"/>
    <property type="match status" value="1"/>
</dbReference>
<evidence type="ECO:0000256" key="4">
    <source>
        <dbReference type="HAMAP-Rule" id="MF_00075"/>
    </source>
</evidence>
<dbReference type="PROSITE" id="PS50832">
    <property type="entry name" value="S1_IF1_TYPE"/>
    <property type="match status" value="1"/>
</dbReference>
<dbReference type="SMART" id="SM00316">
    <property type="entry name" value="S1"/>
    <property type="match status" value="1"/>
</dbReference>
<keyword evidence="8" id="KW-1185">Reference proteome</keyword>
<dbReference type="NCBIfam" id="TIGR00008">
    <property type="entry name" value="infA"/>
    <property type="match status" value="1"/>
</dbReference>
<evidence type="ECO:0000313" key="7">
    <source>
        <dbReference type="EMBL" id="SJM92620.1"/>
    </source>
</evidence>
<evidence type="ECO:0000256" key="3">
    <source>
        <dbReference type="ARBA" id="ARBA00022917"/>
    </source>
</evidence>
<gene>
    <name evidence="4" type="primary">infA</name>
    <name evidence="7" type="ORF">CRENPOLYSF1_300057</name>
</gene>
<dbReference type="PANTHER" id="PTHR33370">
    <property type="entry name" value="TRANSLATION INITIATION FACTOR IF-1, CHLOROPLASTIC"/>
    <property type="match status" value="1"/>
</dbReference>
<reference evidence="8" key="1">
    <citation type="submission" date="2017-02" db="EMBL/GenBank/DDBJ databases">
        <authorList>
            <person name="Daims H."/>
        </authorList>
    </citation>
    <scope>NUCLEOTIDE SEQUENCE [LARGE SCALE GENOMIC DNA]</scope>
</reference>
<comment type="subunit">
    <text evidence="4">Component of the 30S ribosomal translation pre-initiation complex which assembles on the 30S ribosome in the order IF-2 and IF-3, IF-1 and N-formylmethionyl-tRNA(fMet); mRNA recruitment can occur at any time during PIC assembly.</text>
</comment>
<keyword evidence="4" id="KW-0963">Cytoplasm</keyword>
<organism evidence="7 8">
    <name type="scientific">Crenothrix polyspora</name>
    <dbReference type="NCBI Taxonomy" id="360316"/>
    <lineage>
        <taxon>Bacteria</taxon>
        <taxon>Pseudomonadati</taxon>
        <taxon>Pseudomonadota</taxon>
        <taxon>Gammaproteobacteria</taxon>
        <taxon>Methylococcales</taxon>
        <taxon>Crenotrichaceae</taxon>
        <taxon>Crenothrix</taxon>
    </lineage>
</organism>
<sequence>MQSIDLCLILLRSELLIAPHTSIVNNNLMVQWASLNHLKRIHMAKEDQIEMEGKVIDTLPNTMFRVQLENGHIVTAHISGKMRKHYIRILTGDSVKVEMTPYDLSKGRISFRMR</sequence>